<dbReference type="PANTHER" id="PTHR38420">
    <property type="entry name" value="AP-4-A PHOSPHORYLASE II"/>
    <property type="match status" value="1"/>
</dbReference>
<evidence type="ECO:0000259" key="4">
    <source>
        <dbReference type="Pfam" id="PF19327"/>
    </source>
</evidence>
<feature type="domain" description="Ap4A phosphorylase 1/2 N-terminal" evidence="4">
    <location>
        <begin position="12"/>
        <end position="182"/>
    </location>
</feature>
<dbReference type="STRING" id="1255043.TVNIR_1016"/>
<dbReference type="InterPro" id="IPR019200">
    <property type="entry name" value="ATP_adenylylTrfase_C"/>
</dbReference>
<name>L0DUN2_THIND</name>
<dbReference type="Pfam" id="PF09830">
    <property type="entry name" value="ATP_transf"/>
    <property type="match status" value="1"/>
</dbReference>
<dbReference type="eggNOG" id="COG4360">
    <property type="taxonomic scope" value="Bacteria"/>
</dbReference>
<dbReference type="HOGENOM" id="CLU_049915_3_0_6"/>
<evidence type="ECO:0000259" key="3">
    <source>
        <dbReference type="Pfam" id="PF09830"/>
    </source>
</evidence>
<dbReference type="GO" id="GO:0009117">
    <property type="term" value="P:nucleotide metabolic process"/>
    <property type="evidence" value="ECO:0007669"/>
    <property type="project" value="InterPro"/>
</dbReference>
<evidence type="ECO:0000256" key="2">
    <source>
        <dbReference type="SAM" id="MobiDB-lite"/>
    </source>
</evidence>
<dbReference type="Pfam" id="PF19327">
    <property type="entry name" value="Ap4A_phos_N"/>
    <property type="match status" value="1"/>
</dbReference>
<dbReference type="EMBL" id="CP003989">
    <property type="protein sequence ID" value="AGA32700.1"/>
    <property type="molecule type" value="Genomic_DNA"/>
</dbReference>
<dbReference type="PATRIC" id="fig|1255043.3.peg.1022"/>
<feature type="domain" description="ATP adenylyltransferase C-terminal" evidence="3">
    <location>
        <begin position="194"/>
        <end position="300"/>
    </location>
</feature>
<evidence type="ECO:0000313" key="6">
    <source>
        <dbReference type="Proteomes" id="UP000010809"/>
    </source>
</evidence>
<dbReference type="PIRSF" id="PIRSF000846">
    <property type="entry name" value="ATP_adenylyltr"/>
    <property type="match status" value="1"/>
</dbReference>
<protein>
    <submittedName>
        <fullName evidence="5">Ap4A phosphorylase II</fullName>
    </submittedName>
</protein>
<proteinExistence type="predicted"/>
<dbReference type="RefSeq" id="WP_015257841.1">
    <property type="nucleotide sequence ID" value="NC_019902.2"/>
</dbReference>
<feature type="region of interest" description="Disordered" evidence="2">
    <location>
        <begin position="65"/>
        <end position="84"/>
    </location>
</feature>
<dbReference type="GO" id="GO:0005524">
    <property type="term" value="F:ATP binding"/>
    <property type="evidence" value="ECO:0007669"/>
    <property type="project" value="InterPro"/>
</dbReference>
<evidence type="ECO:0000256" key="1">
    <source>
        <dbReference type="PIRSR" id="PIRSR000846-1"/>
    </source>
</evidence>
<feature type="active site" description="Nucleophile" evidence="1">
    <location>
        <position position="160"/>
    </location>
</feature>
<dbReference type="InterPro" id="IPR045759">
    <property type="entry name" value="Ap4A_phos1/2_N"/>
</dbReference>
<gene>
    <name evidence="5" type="ordered locus">TVNIR_1016</name>
</gene>
<keyword evidence="6" id="KW-1185">Reference proteome</keyword>
<dbReference type="OrthoDB" id="421767at2"/>
<dbReference type="Proteomes" id="UP000010809">
    <property type="component" value="Chromosome"/>
</dbReference>
<dbReference type="AlphaFoldDB" id="L0DUN2"/>
<organism evidence="5 6">
    <name type="scientific">Thioalkalivibrio nitratireducens (strain DSM 14787 / UNIQEM 213 / ALEN2)</name>
    <dbReference type="NCBI Taxonomy" id="1255043"/>
    <lineage>
        <taxon>Bacteria</taxon>
        <taxon>Pseudomonadati</taxon>
        <taxon>Pseudomonadota</taxon>
        <taxon>Gammaproteobacteria</taxon>
        <taxon>Chromatiales</taxon>
        <taxon>Ectothiorhodospiraceae</taxon>
        <taxon>Thioalkalivibrio</taxon>
    </lineage>
</organism>
<dbReference type="Gene3D" id="3.30.428.70">
    <property type="match status" value="1"/>
</dbReference>
<dbReference type="GO" id="GO:0003877">
    <property type="term" value="F:ATP:ADP adenylyltransferase activity"/>
    <property type="evidence" value="ECO:0007669"/>
    <property type="project" value="InterPro"/>
</dbReference>
<dbReference type="PANTHER" id="PTHR38420:SF1">
    <property type="entry name" value="PUTATIVE (AFU_ORTHOLOGUE AFUA_5G14690)-RELATED"/>
    <property type="match status" value="1"/>
</dbReference>
<sequence>MQAERTAAIPDLGPGALWPQLLACERHALARGALQPIETEQNRLERDGVTWLLRRVSSLARKAKDRECGHAQRNARPPNPFLPPEPDLTIGAVGPRHLCIFNKFNVIEHHILLVTREFEHQECLLTPADLATLAYCLREREGLGFYNGGRVAGASQPHKHLQWIPLPLDDTRPAVPIAPLLDARDAPGRIGQCPSLPIPHAFVRLESAALDAPEALYRYYAGLLQTLGFEALNLGGEIRQSAPYNLLLTRDWMLAVPRTREHHAGISVNALGFAGSLFVMQPEQLDQIAAAGPLALLQAVTA</sequence>
<dbReference type="InterPro" id="IPR009163">
    <property type="entry name" value="Ap4A_phos1/2"/>
</dbReference>
<dbReference type="InterPro" id="IPR043171">
    <property type="entry name" value="Ap4A_phos1/2-like"/>
</dbReference>
<dbReference type="SUPFAM" id="SSF54197">
    <property type="entry name" value="HIT-like"/>
    <property type="match status" value="1"/>
</dbReference>
<accession>L0DUN2</accession>
<reference evidence="5" key="1">
    <citation type="submission" date="2015-12" db="EMBL/GenBank/DDBJ databases">
        <authorList>
            <person name="Tikhonova T.V."/>
            <person name="Pavlov A.R."/>
            <person name="Beletsky A.V."/>
            <person name="Mardanov A.V."/>
            <person name="Sorokin D.Y."/>
            <person name="Ravin N.V."/>
            <person name="Popov V.O."/>
        </authorList>
    </citation>
    <scope>NUCLEOTIDE SEQUENCE</scope>
    <source>
        <strain evidence="5">DSM 14787</strain>
    </source>
</reference>
<dbReference type="KEGG" id="tni:TVNIR_1016"/>
<dbReference type="InterPro" id="IPR036265">
    <property type="entry name" value="HIT-like_sf"/>
</dbReference>
<evidence type="ECO:0000313" key="5">
    <source>
        <dbReference type="EMBL" id="AGA32700.1"/>
    </source>
</evidence>